<dbReference type="InterPro" id="IPR008775">
    <property type="entry name" value="Phytyl_CoA_dOase-like"/>
</dbReference>
<dbReference type="EMBL" id="CAKKNE010000001">
    <property type="protein sequence ID" value="CAH0364030.1"/>
    <property type="molecule type" value="Genomic_DNA"/>
</dbReference>
<name>A0A8J2WSR1_9STRA</name>
<comment type="caution">
    <text evidence="2">The sequence shown here is derived from an EMBL/GenBank/DDBJ whole genome shotgun (WGS) entry which is preliminary data.</text>
</comment>
<evidence type="ECO:0000256" key="1">
    <source>
        <dbReference type="SAM" id="MobiDB-lite"/>
    </source>
</evidence>
<protein>
    <submittedName>
        <fullName evidence="2">Uncharacterized protein</fullName>
    </submittedName>
</protein>
<feature type="region of interest" description="Disordered" evidence="1">
    <location>
        <begin position="567"/>
        <end position="586"/>
    </location>
</feature>
<feature type="compositionally biased region" description="Pro residues" evidence="1">
    <location>
        <begin position="26"/>
        <end position="41"/>
    </location>
</feature>
<dbReference type="PANTHER" id="PTHR31630:SF6">
    <property type="entry name" value="PHYTANOYL-COA DIOXYGENASE-RELATED"/>
    <property type="match status" value="1"/>
</dbReference>
<dbReference type="Proteomes" id="UP000789595">
    <property type="component" value="Unassembled WGS sequence"/>
</dbReference>
<dbReference type="AlphaFoldDB" id="A0A8J2WSR1"/>
<feature type="compositionally biased region" description="Basic and acidic residues" evidence="1">
    <location>
        <begin position="51"/>
        <end position="61"/>
    </location>
</feature>
<keyword evidence="3" id="KW-1185">Reference proteome</keyword>
<gene>
    <name evidence="2" type="ORF">PECAL_1P03770</name>
</gene>
<feature type="region of interest" description="Disordered" evidence="1">
    <location>
        <begin position="1"/>
        <end position="128"/>
    </location>
</feature>
<dbReference type="Pfam" id="PF05721">
    <property type="entry name" value="PhyH"/>
    <property type="match status" value="1"/>
</dbReference>
<proteinExistence type="predicted"/>
<dbReference type="SUPFAM" id="SSF51197">
    <property type="entry name" value="Clavaminate synthase-like"/>
    <property type="match status" value="1"/>
</dbReference>
<evidence type="ECO:0000313" key="3">
    <source>
        <dbReference type="Proteomes" id="UP000789595"/>
    </source>
</evidence>
<feature type="compositionally biased region" description="Basic and acidic residues" evidence="1">
    <location>
        <begin position="73"/>
        <end position="89"/>
    </location>
</feature>
<sequence>MASQMPRSLAAHNTPGPFWGGAPASAPAPAPTPTPPPPPAPKTQQPLRLDPSLKRLHDELVAQKADPSILKDWTTEKRKDGPNRGDRVYYVDPTGKAHRSAPAARRAILQTGPVTPPKKRKTQDKDRSQLVKWKLSGCTVAVTPAPPRTEANEAELALEGKVFEDEGIRWRVDEVYFDEDVKALCASYYDFDARGFVPPDDEDASEVTPLEELRTFAAWVSDPRVLTGSELQSAIKREDDRLDARRAARVAWDCIDALAARRLRRQPCMKELPVCAIGDTQRCGELMERHGVVVFRNVLSKDEIKTSEAKFWDWAETASPGLKRSDPKTHADLGKMGWGDTGIVAKQGIAQSPFMWGVRCAQGVRKAWATVLDSNELSVSFDGAGAWLNPHIHGEGVATRGKWYHIDQFYGKTPHRKGFQGLVTLYEADHDTGSFVCLPGSHRDYERNCRGRNPLGNFVRMSGKKDADYCAYRAVQVAPLSAGDLVVWDSRVVHCSAGFDAKSDPANLLKLRNVAEQPPLARLVAYVACARKDAVSDTVREKRREAVLKGYGGNAFSSHDASTLRRAETPAGYRVPDESSPVWDLI</sequence>
<reference evidence="2" key="1">
    <citation type="submission" date="2021-11" db="EMBL/GenBank/DDBJ databases">
        <authorList>
            <consortium name="Genoscope - CEA"/>
            <person name="William W."/>
        </authorList>
    </citation>
    <scope>NUCLEOTIDE SEQUENCE</scope>
</reference>
<accession>A0A8J2WSR1</accession>
<dbReference type="PANTHER" id="PTHR31630">
    <property type="entry name" value="PHYTANOYL-COA DIOXYGENASE-RELATED-RELATED"/>
    <property type="match status" value="1"/>
</dbReference>
<organism evidence="2 3">
    <name type="scientific">Pelagomonas calceolata</name>
    <dbReference type="NCBI Taxonomy" id="35677"/>
    <lineage>
        <taxon>Eukaryota</taxon>
        <taxon>Sar</taxon>
        <taxon>Stramenopiles</taxon>
        <taxon>Ochrophyta</taxon>
        <taxon>Pelagophyceae</taxon>
        <taxon>Pelagomonadales</taxon>
        <taxon>Pelagomonadaceae</taxon>
        <taxon>Pelagomonas</taxon>
    </lineage>
</organism>
<dbReference type="Gene3D" id="2.60.120.620">
    <property type="entry name" value="q2cbj1_9rhob like domain"/>
    <property type="match status" value="1"/>
</dbReference>
<dbReference type="OrthoDB" id="445007at2759"/>
<evidence type="ECO:0000313" key="2">
    <source>
        <dbReference type="EMBL" id="CAH0364030.1"/>
    </source>
</evidence>